<dbReference type="eggNOG" id="COG0824">
    <property type="taxonomic scope" value="Bacteria"/>
</dbReference>
<evidence type="ECO:0000313" key="1">
    <source>
        <dbReference type="EMBL" id="KGM89840.1"/>
    </source>
</evidence>
<proteinExistence type="predicted"/>
<dbReference type="InterPro" id="IPR051490">
    <property type="entry name" value="THEM6_lcsJ_thioesterase"/>
</dbReference>
<dbReference type="Gene3D" id="3.10.129.10">
    <property type="entry name" value="Hotdog Thioesterase"/>
    <property type="match status" value="1"/>
</dbReference>
<dbReference type="OrthoDB" id="3727779at2"/>
<protein>
    <submittedName>
        <fullName evidence="1">Putative thioesterase</fullName>
    </submittedName>
</protein>
<dbReference type="AlphaFoldDB" id="A0A0A0HRD5"/>
<dbReference type="HOGENOM" id="CLU_091107_1_1_5"/>
<evidence type="ECO:0000313" key="2">
    <source>
        <dbReference type="Proteomes" id="UP000030021"/>
    </source>
</evidence>
<dbReference type="InterPro" id="IPR029069">
    <property type="entry name" value="HotDog_dom_sf"/>
</dbReference>
<comment type="caution">
    <text evidence="1">The sequence shown here is derived from an EMBL/GenBank/DDBJ whole genome shotgun (WGS) entry which is preliminary data.</text>
</comment>
<dbReference type="PATRIC" id="fig|1288298.3.peg.437"/>
<dbReference type="PANTHER" id="PTHR12475">
    <property type="match status" value="1"/>
</dbReference>
<gene>
    <name evidence="1" type="ORF">rosmuc_00437</name>
</gene>
<sequence>MYPVLRLMWQFYLHRNSPRLPLTGTHVSHHICMPWDIDLWRELNNGRTLTIFDLGRIPLAGRVGLIGALKRNRWGLAIAGASVRYRRRITMFERIEMRSRLLSWDDKFVYVEQSMWKASGECANHILLRAAITGREGIIAPDRAVAEMGQDMRAPDLPDWAAAWIAADATRPWPPMPDTQE</sequence>
<dbReference type="SUPFAM" id="SSF54637">
    <property type="entry name" value="Thioesterase/thiol ester dehydrase-isomerase"/>
    <property type="match status" value="1"/>
</dbReference>
<dbReference type="Pfam" id="PF13279">
    <property type="entry name" value="4HBT_2"/>
    <property type="match status" value="1"/>
</dbReference>
<dbReference type="STRING" id="215743.ROSMUCSMR3_01839"/>
<dbReference type="EMBL" id="AONH01000001">
    <property type="protein sequence ID" value="KGM89840.1"/>
    <property type="molecule type" value="Genomic_DNA"/>
</dbReference>
<reference evidence="1 2" key="1">
    <citation type="submission" date="2013-01" db="EMBL/GenBank/DDBJ databases">
        <authorList>
            <person name="Fiebig A."/>
            <person name="Goeker M."/>
            <person name="Klenk H.-P.P."/>
        </authorList>
    </citation>
    <scope>NUCLEOTIDE SEQUENCE [LARGE SCALE GENOMIC DNA]</scope>
    <source>
        <strain evidence="1 2">DSM 17069</strain>
    </source>
</reference>
<dbReference type="PANTHER" id="PTHR12475:SF4">
    <property type="entry name" value="PROTEIN THEM6"/>
    <property type="match status" value="1"/>
</dbReference>
<dbReference type="RefSeq" id="WP_037276595.1">
    <property type="nucleotide sequence ID" value="NZ_KN293991.1"/>
</dbReference>
<organism evidence="1 2">
    <name type="scientific">Roseovarius mucosus DSM 17069</name>
    <dbReference type="NCBI Taxonomy" id="1288298"/>
    <lineage>
        <taxon>Bacteria</taxon>
        <taxon>Pseudomonadati</taxon>
        <taxon>Pseudomonadota</taxon>
        <taxon>Alphaproteobacteria</taxon>
        <taxon>Rhodobacterales</taxon>
        <taxon>Roseobacteraceae</taxon>
        <taxon>Roseovarius</taxon>
    </lineage>
</organism>
<accession>A0A0A0HRD5</accession>
<name>A0A0A0HRD5_9RHOB</name>
<dbReference type="Proteomes" id="UP000030021">
    <property type="component" value="Unassembled WGS sequence"/>
</dbReference>
<dbReference type="CDD" id="cd00586">
    <property type="entry name" value="4HBT"/>
    <property type="match status" value="1"/>
</dbReference>